<feature type="domain" description="C-methyltransferase" evidence="2">
    <location>
        <begin position="247"/>
        <end position="403"/>
    </location>
</feature>
<dbReference type="GO" id="GO:0008168">
    <property type="term" value="F:methyltransferase activity"/>
    <property type="evidence" value="ECO:0007669"/>
    <property type="project" value="UniProtKB-KW"/>
</dbReference>
<dbReference type="SUPFAM" id="SSF53335">
    <property type="entry name" value="S-adenosyl-L-methionine-dependent methyltransferases"/>
    <property type="match status" value="1"/>
</dbReference>
<dbReference type="GO" id="GO:0032259">
    <property type="term" value="P:methylation"/>
    <property type="evidence" value="ECO:0007669"/>
    <property type="project" value="UniProtKB-KW"/>
</dbReference>
<accession>A0A2Z5E4P7</accession>
<evidence type="ECO:0000259" key="2">
    <source>
        <dbReference type="Pfam" id="PF08484"/>
    </source>
</evidence>
<dbReference type="Gene3D" id="6.20.50.110">
    <property type="entry name" value="Methyltransferase, zinc-binding domain"/>
    <property type="match status" value="1"/>
</dbReference>
<dbReference type="PANTHER" id="PTHR43861:SF5">
    <property type="entry name" value="BLL5978 PROTEIN"/>
    <property type="match status" value="1"/>
</dbReference>
<dbReference type="InterPro" id="IPR029063">
    <property type="entry name" value="SAM-dependent_MTases_sf"/>
</dbReference>
<dbReference type="PANTHER" id="PTHR43861">
    <property type="entry name" value="TRANS-ACONITATE 2-METHYLTRANSFERASE-RELATED"/>
    <property type="match status" value="1"/>
</dbReference>
<dbReference type="Pfam" id="PF13489">
    <property type="entry name" value="Methyltransf_23"/>
    <property type="match status" value="1"/>
</dbReference>
<dbReference type="Gene3D" id="6.10.250.3100">
    <property type="match status" value="1"/>
</dbReference>
<sequence length="409" mass="45159">MTATLDCRICGGTLHEFFDFGRQPVADAFVDPDGGPEEFFHRLAVGMCTSCTMVQLLEDVPRERMFRTDYPYLSSLSSVMQDHFTSTAHRFLDTELRDPGDLLVEFGSNDGIMLDTIRRAGRRHLGVEPCDGVAEAAAAKGIRVRNAFFEEETAAAIAEADGPAKVIYAANTFSHISYIDSVFRGVDALLAPDGIFVFEDPYMADIIERTSFDQIYDEHFYFFTVRSVQAMAAHHGFELIDVEPLAVHGGEIRYTVARPGVRTPSPAVGRFLEREKAARITEPETLAQFGANVDKVRDDLRALLERCRAEGRTVVGYGATAKSATLTNYCGIGPDLVSFIVDSTPAKQGKLSPGSHIPVRAPEAFATPYPDYGLLFAWNHAEEIMRKESAFRAQGGQWILYVPGVHTVQ</sequence>
<protein>
    <submittedName>
        <fullName evidence="3">NDP-C-methyltransferase</fullName>
    </submittedName>
</protein>
<dbReference type="Pfam" id="PF08484">
    <property type="entry name" value="Methyltransf_14"/>
    <property type="match status" value="1"/>
</dbReference>
<dbReference type="GO" id="GO:0017000">
    <property type="term" value="P:antibiotic biosynthetic process"/>
    <property type="evidence" value="ECO:0007669"/>
    <property type="project" value="UniProtKB-ARBA"/>
</dbReference>
<dbReference type="Gene3D" id="3.40.50.720">
    <property type="entry name" value="NAD(P)-binding Rossmann-like Domain"/>
    <property type="match status" value="1"/>
</dbReference>
<dbReference type="Pfam" id="PF08421">
    <property type="entry name" value="Methyltransf_13"/>
    <property type="match status" value="1"/>
</dbReference>
<keyword evidence="3" id="KW-0489">Methyltransferase</keyword>
<reference evidence="3" key="1">
    <citation type="journal article" date="2018" name="J. Biol. Eng.">
        <title>Manipulation of two regulatory genes for efficient production of chromomycins in Streptomyces reseiscleroticus.</title>
        <authorList>
            <person name="Sun L."/>
            <person name="Zeng J."/>
            <person name="Cui P."/>
            <person name="Wang W."/>
            <person name="Yu D."/>
            <person name="Zhan J."/>
        </authorList>
    </citation>
    <scope>NUCLEOTIDE SEQUENCE</scope>
    <source>
        <strain evidence="3">ATCC 53903</strain>
    </source>
</reference>
<dbReference type="AlphaFoldDB" id="A0A2Z5E4P7"/>
<feature type="domain" description="Methyltransferase putative zinc binding" evidence="1">
    <location>
        <begin position="7"/>
        <end position="66"/>
    </location>
</feature>
<name>A0A2Z5E4P7_9ACTN</name>
<evidence type="ECO:0000313" key="3">
    <source>
        <dbReference type="EMBL" id="AXB74583.1"/>
    </source>
</evidence>
<gene>
    <name evidence="3" type="primary">srcmC</name>
</gene>
<dbReference type="InterPro" id="IPR013630">
    <property type="entry name" value="Methyltransf_Zn-bd_dom_put"/>
</dbReference>
<dbReference type="EMBL" id="MG975976">
    <property type="protein sequence ID" value="AXB74583.1"/>
    <property type="molecule type" value="Genomic_DNA"/>
</dbReference>
<keyword evidence="3" id="KW-0808">Transferase</keyword>
<evidence type="ECO:0000259" key="1">
    <source>
        <dbReference type="Pfam" id="PF08421"/>
    </source>
</evidence>
<organism evidence="3">
    <name type="scientific">Streptomyces roseiscleroticus</name>
    <dbReference type="NCBI Taxonomy" id="1972"/>
    <lineage>
        <taxon>Bacteria</taxon>
        <taxon>Bacillati</taxon>
        <taxon>Actinomycetota</taxon>
        <taxon>Actinomycetes</taxon>
        <taxon>Kitasatosporales</taxon>
        <taxon>Streptomycetaceae</taxon>
        <taxon>Streptomyces</taxon>
    </lineage>
</organism>
<dbReference type="InterPro" id="IPR038576">
    <property type="entry name" value="Methyltransf_Zn-bd_dom_put_sf"/>
</dbReference>
<dbReference type="InterPro" id="IPR013691">
    <property type="entry name" value="MeTrfase_14"/>
</dbReference>
<proteinExistence type="predicted"/>
<dbReference type="Gene3D" id="3.40.50.150">
    <property type="entry name" value="Vaccinia Virus protein VP39"/>
    <property type="match status" value="1"/>
</dbReference>